<proteinExistence type="predicted"/>
<dbReference type="EMBL" id="JAACYS010000043">
    <property type="protein sequence ID" value="NCU18019.1"/>
    <property type="molecule type" value="Genomic_DNA"/>
</dbReference>
<gene>
    <name evidence="2" type="ORF">GW534_09845</name>
</gene>
<evidence type="ECO:0000313" key="2">
    <source>
        <dbReference type="EMBL" id="NCU18019.1"/>
    </source>
</evidence>
<comment type="caution">
    <text evidence="2">The sequence shown here is derived from an EMBL/GenBank/DDBJ whole genome shotgun (WGS) entry which is preliminary data.</text>
</comment>
<evidence type="ECO:0000256" key="1">
    <source>
        <dbReference type="SAM" id="Coils"/>
    </source>
</evidence>
<keyword evidence="3" id="KW-1185">Reference proteome</keyword>
<organism evidence="2 3">
    <name type="scientific">Pallidibacillus pasinlerensis</name>
    <dbReference type="NCBI Taxonomy" id="2703818"/>
    <lineage>
        <taxon>Bacteria</taxon>
        <taxon>Bacillati</taxon>
        <taxon>Bacillota</taxon>
        <taxon>Bacilli</taxon>
        <taxon>Bacillales</taxon>
        <taxon>Bacillaceae</taxon>
        <taxon>Pallidibacillus</taxon>
    </lineage>
</organism>
<dbReference type="RefSeq" id="WP_161920850.1">
    <property type="nucleotide sequence ID" value="NZ_JAACYS010000043.1"/>
</dbReference>
<reference evidence="2 3" key="1">
    <citation type="submission" date="2020-01" db="EMBL/GenBank/DDBJ databases">
        <title>A novel Bacillus sp. from Pasinler.</title>
        <authorList>
            <person name="Adiguzel A."/>
            <person name="Ay H."/>
            <person name="Baltaci M.O."/>
        </authorList>
    </citation>
    <scope>NUCLEOTIDE SEQUENCE [LARGE SCALE GENOMIC DNA]</scope>
    <source>
        <strain evidence="2 3">P1</strain>
    </source>
</reference>
<protein>
    <submittedName>
        <fullName evidence="2">Uncharacterized protein</fullName>
    </submittedName>
</protein>
<accession>A0ABX0A3J9</accession>
<dbReference type="Pfam" id="PF19952">
    <property type="entry name" value="DUF6414"/>
    <property type="match status" value="1"/>
</dbReference>
<dbReference type="Proteomes" id="UP000743899">
    <property type="component" value="Unassembled WGS sequence"/>
</dbReference>
<name>A0ABX0A3J9_9BACI</name>
<keyword evidence="1" id="KW-0175">Coiled coil</keyword>
<feature type="coiled-coil region" evidence="1">
    <location>
        <begin position="162"/>
        <end position="216"/>
    </location>
</feature>
<dbReference type="InterPro" id="IPR045633">
    <property type="entry name" value="DUF6414"/>
</dbReference>
<sequence length="318" mass="36789">MKEIIYLDTMLLHSYVSQYNDGLPNTSSLEQTQEINDTTEIEEGYNSRSSITAMFNTGKFEIPMIFSTPEGKVEGVFQPGNFNKEKAVMSQTEMGKEIISKQLHDNALVNFEKYLEDNELFCDLSNPDIEGNFIKMYSEFQIIDFAYLSKIIQPDKLLKFSFSSEEEEITKFENELKKEKDSKQKSLKKAKIQQIKNQLTQEKNRLKNQFEFINESLVYLNEILPTESFVKMHNVIAPLKYDFLREKSSELMFKYGNNNKTKATLIGKVTNIIKTVDMPNLEKDPFFEFPKVLTGVLYPLGVINVNDLIVSPVAIYFE</sequence>
<evidence type="ECO:0000313" key="3">
    <source>
        <dbReference type="Proteomes" id="UP000743899"/>
    </source>
</evidence>